<sequence length="171" mass="18180">MARGAYTLARVGVLVRVAARWLFWLGAVAAVGGVFVPGLTGRRIGILGGAALFIVAAVVAFAVRRGRYAALGADATRAGKSVFLQDRRVTARIWVRGHRWWLLAAFALAAASTLVASSAGGMLLAGAGAGLWVKSLWFERLERSGDVRYWIRPDRGGVSSAYETTGFMAGR</sequence>
<proteinExistence type="predicted"/>
<evidence type="ECO:0000313" key="2">
    <source>
        <dbReference type="EMBL" id="MFI9105601.1"/>
    </source>
</evidence>
<keyword evidence="1" id="KW-1133">Transmembrane helix</keyword>
<name>A0ABW8CJQ1_9ACTN</name>
<evidence type="ECO:0008006" key="4">
    <source>
        <dbReference type="Google" id="ProtNLM"/>
    </source>
</evidence>
<keyword evidence="3" id="KW-1185">Reference proteome</keyword>
<dbReference type="EMBL" id="JBITYG010000013">
    <property type="protein sequence ID" value="MFI9105601.1"/>
    <property type="molecule type" value="Genomic_DNA"/>
</dbReference>
<evidence type="ECO:0000313" key="3">
    <source>
        <dbReference type="Proteomes" id="UP001614394"/>
    </source>
</evidence>
<comment type="caution">
    <text evidence="2">The sequence shown here is derived from an EMBL/GenBank/DDBJ whole genome shotgun (WGS) entry which is preliminary data.</text>
</comment>
<keyword evidence="1" id="KW-0812">Transmembrane</keyword>
<dbReference type="RefSeq" id="WP_399656423.1">
    <property type="nucleotide sequence ID" value="NZ_JBITYG010000013.1"/>
</dbReference>
<dbReference type="Proteomes" id="UP001614394">
    <property type="component" value="Unassembled WGS sequence"/>
</dbReference>
<keyword evidence="1" id="KW-0472">Membrane</keyword>
<reference evidence="2 3" key="1">
    <citation type="submission" date="2024-10" db="EMBL/GenBank/DDBJ databases">
        <title>The Natural Products Discovery Center: Release of the First 8490 Sequenced Strains for Exploring Actinobacteria Biosynthetic Diversity.</title>
        <authorList>
            <person name="Kalkreuter E."/>
            <person name="Kautsar S.A."/>
            <person name="Yang D."/>
            <person name="Bader C.D."/>
            <person name="Teijaro C.N."/>
            <person name="Fluegel L."/>
            <person name="Davis C.M."/>
            <person name="Simpson J.R."/>
            <person name="Lauterbach L."/>
            <person name="Steele A.D."/>
            <person name="Gui C."/>
            <person name="Meng S."/>
            <person name="Li G."/>
            <person name="Viehrig K."/>
            <person name="Ye F."/>
            <person name="Su P."/>
            <person name="Kiefer A.F."/>
            <person name="Nichols A."/>
            <person name="Cepeda A.J."/>
            <person name="Yan W."/>
            <person name="Fan B."/>
            <person name="Jiang Y."/>
            <person name="Adhikari A."/>
            <person name="Zheng C.-J."/>
            <person name="Schuster L."/>
            <person name="Cowan T.M."/>
            <person name="Smanski M.J."/>
            <person name="Chevrette M.G."/>
            <person name="De Carvalho L.P.S."/>
            <person name="Shen B."/>
        </authorList>
    </citation>
    <scope>NUCLEOTIDE SEQUENCE [LARGE SCALE GENOMIC DNA]</scope>
    <source>
        <strain evidence="2 3">NPDC053399</strain>
    </source>
</reference>
<accession>A0ABW8CJQ1</accession>
<feature type="transmembrane region" description="Helical" evidence="1">
    <location>
        <begin position="100"/>
        <end position="133"/>
    </location>
</feature>
<gene>
    <name evidence="2" type="ORF">ACIGXA_34360</name>
</gene>
<feature type="transmembrane region" description="Helical" evidence="1">
    <location>
        <begin position="21"/>
        <end position="38"/>
    </location>
</feature>
<organism evidence="2 3">
    <name type="scientific">Streptomyces fildesensis</name>
    <dbReference type="NCBI Taxonomy" id="375757"/>
    <lineage>
        <taxon>Bacteria</taxon>
        <taxon>Bacillati</taxon>
        <taxon>Actinomycetota</taxon>
        <taxon>Actinomycetes</taxon>
        <taxon>Kitasatosporales</taxon>
        <taxon>Streptomycetaceae</taxon>
        <taxon>Streptomyces</taxon>
    </lineage>
</organism>
<evidence type="ECO:0000256" key="1">
    <source>
        <dbReference type="SAM" id="Phobius"/>
    </source>
</evidence>
<protein>
    <recommendedName>
        <fullName evidence="4">Integral membrane protein</fullName>
    </recommendedName>
</protein>
<feature type="transmembrane region" description="Helical" evidence="1">
    <location>
        <begin position="44"/>
        <end position="63"/>
    </location>
</feature>